<comment type="catalytic activity">
    <reaction evidence="13">
        <text>Na(+)(in) = Na(+)(out)</text>
        <dbReference type="Rhea" id="RHEA:34963"/>
        <dbReference type="ChEBI" id="CHEBI:29101"/>
    </reaction>
</comment>
<keyword evidence="12" id="KW-0407">Ion channel</keyword>
<organism evidence="16 17">
    <name type="scientific">Chiloscyllium punctatum</name>
    <name type="common">Brownbanded bambooshark</name>
    <name type="synonym">Hemiscyllium punctatum</name>
    <dbReference type="NCBI Taxonomy" id="137246"/>
    <lineage>
        <taxon>Eukaryota</taxon>
        <taxon>Metazoa</taxon>
        <taxon>Chordata</taxon>
        <taxon>Craniata</taxon>
        <taxon>Vertebrata</taxon>
        <taxon>Chondrichthyes</taxon>
        <taxon>Elasmobranchii</taxon>
        <taxon>Galeomorphii</taxon>
        <taxon>Galeoidea</taxon>
        <taxon>Orectolobiformes</taxon>
        <taxon>Hemiscylliidae</taxon>
        <taxon>Chiloscyllium</taxon>
    </lineage>
</organism>
<keyword evidence="17" id="KW-1185">Reference proteome</keyword>
<dbReference type="PANTHER" id="PTHR11690:SF19">
    <property type="entry name" value="AMILORIDE-SENSITIVE SODIUM CHANNEL SUBUNIT GAMMA"/>
    <property type="match status" value="1"/>
</dbReference>
<evidence type="ECO:0000256" key="4">
    <source>
        <dbReference type="ARBA" id="ARBA00022475"/>
    </source>
</evidence>
<dbReference type="AlphaFoldDB" id="A0A401RMW6"/>
<protein>
    <recommendedName>
        <fullName evidence="18">Amiloride-sensitive sodium channel subunit gamma</fullName>
    </recommendedName>
</protein>
<dbReference type="GO" id="GO:0015280">
    <property type="term" value="F:ligand-gated sodium channel activity"/>
    <property type="evidence" value="ECO:0007669"/>
    <property type="project" value="InterPro"/>
</dbReference>
<dbReference type="Gene3D" id="2.60.470.10">
    <property type="entry name" value="Acid-sensing ion channels like domains"/>
    <property type="match status" value="1"/>
</dbReference>
<dbReference type="InterPro" id="IPR001873">
    <property type="entry name" value="ENaC"/>
</dbReference>
<evidence type="ECO:0000256" key="6">
    <source>
        <dbReference type="ARBA" id="ARBA00022989"/>
    </source>
</evidence>
<dbReference type="OrthoDB" id="6021021at2759"/>
<keyword evidence="2" id="KW-0813">Transport</keyword>
<keyword evidence="7" id="KW-0915">Sodium</keyword>
<keyword evidence="8" id="KW-0406">Ion transport</keyword>
<keyword evidence="11" id="KW-0739">Sodium transport</keyword>
<evidence type="ECO:0000313" key="16">
    <source>
        <dbReference type="EMBL" id="GCC19434.1"/>
    </source>
</evidence>
<evidence type="ECO:0000256" key="5">
    <source>
        <dbReference type="ARBA" id="ARBA00022692"/>
    </source>
</evidence>
<evidence type="ECO:0000313" key="17">
    <source>
        <dbReference type="Proteomes" id="UP000287033"/>
    </source>
</evidence>
<dbReference type="PANTHER" id="PTHR11690">
    <property type="entry name" value="AMILORIDE-SENSITIVE SODIUM CHANNEL-RELATED"/>
    <property type="match status" value="1"/>
</dbReference>
<evidence type="ECO:0000256" key="8">
    <source>
        <dbReference type="ARBA" id="ARBA00023065"/>
    </source>
</evidence>
<reference evidence="16 17" key="1">
    <citation type="journal article" date="2018" name="Nat. Ecol. Evol.">
        <title>Shark genomes provide insights into elasmobranch evolution and the origin of vertebrates.</title>
        <authorList>
            <person name="Hara Y"/>
            <person name="Yamaguchi K"/>
            <person name="Onimaru K"/>
            <person name="Kadota M"/>
            <person name="Koyanagi M"/>
            <person name="Keeley SD"/>
            <person name="Tatsumi K"/>
            <person name="Tanaka K"/>
            <person name="Motone F"/>
            <person name="Kageyama Y"/>
            <person name="Nozu R"/>
            <person name="Adachi N"/>
            <person name="Nishimura O"/>
            <person name="Nakagawa R"/>
            <person name="Tanegashima C"/>
            <person name="Kiyatake I"/>
            <person name="Matsumoto R"/>
            <person name="Murakumo K"/>
            <person name="Nishida K"/>
            <person name="Terakita A"/>
            <person name="Kuratani S"/>
            <person name="Sato K"/>
            <person name="Hyodo S Kuraku.S."/>
        </authorList>
    </citation>
    <scope>NUCLEOTIDE SEQUENCE [LARGE SCALE GENOMIC DNA]</scope>
</reference>
<comment type="similarity">
    <text evidence="14">Belongs to the amiloride-sensitive sodium channel (TC 1.A.6) family. SCNN1G subfamily.</text>
</comment>
<evidence type="ECO:0000256" key="7">
    <source>
        <dbReference type="ARBA" id="ARBA00023053"/>
    </source>
</evidence>
<dbReference type="PRINTS" id="PR01078">
    <property type="entry name" value="AMINACHANNEL"/>
</dbReference>
<evidence type="ECO:0000256" key="3">
    <source>
        <dbReference type="ARBA" id="ARBA00022461"/>
    </source>
</evidence>
<dbReference type="GO" id="GO:0016324">
    <property type="term" value="C:apical plasma membrane"/>
    <property type="evidence" value="ECO:0007669"/>
    <property type="project" value="UniProtKB-SubCell"/>
</dbReference>
<dbReference type="FunFam" id="2.60.470.10:FF:000005">
    <property type="entry name" value="Amiloride-sensitive sodium channel subunit gamma"/>
    <property type="match status" value="1"/>
</dbReference>
<keyword evidence="5 15" id="KW-0812">Transmembrane</keyword>
<dbReference type="InterPro" id="IPR020903">
    <property type="entry name" value="ENaC_CS"/>
</dbReference>
<keyword evidence="6 15" id="KW-1133">Transmembrane helix</keyword>
<comment type="subcellular location">
    <subcellularLocation>
        <location evidence="1">Apical cell membrane</location>
        <topology evidence="1">Multi-pass membrane protein</topology>
    </subcellularLocation>
</comment>
<gene>
    <name evidence="16" type="ORF">chiPu_0021074</name>
</gene>
<evidence type="ECO:0000256" key="11">
    <source>
        <dbReference type="ARBA" id="ARBA00023201"/>
    </source>
</evidence>
<accession>A0A401RMW6</accession>
<evidence type="ECO:0000256" key="14">
    <source>
        <dbReference type="ARBA" id="ARBA00038067"/>
    </source>
</evidence>
<dbReference type="Proteomes" id="UP000287033">
    <property type="component" value="Unassembled WGS sequence"/>
</dbReference>
<sequence length="694" mass="79666">MKTGFTLLMLTYSASEMLNLHLIHLKQLLCFSHTSNRTHSRNTMESGRKRLKEKIKEKLPVTGPQAASIFELLRWYCYHTNTHGCRRIVVSQGRLRRAAWMILTLSAVGIIIWQCALLIISYYTASVTITVQFQEITFPAVTICNMNPYRNNATRHLFEKLDQDTLMAINELYRLIDNPNNSHVNALHQLAANNQDDILFPNIPLMWIELVTQEYSIVSDLITKKRHRINGTVKIESFESINTQDRTKLVGFHLCDNDNNENSTCIIYTFSSGITAIQEWYRLHYLNIMAQVPHEKKLQMGYSADDLIFSCRFDGLPCDSRNFSLMHHPLHGNCFTFNSGENGSILQTIIGGSENGLKMILHLDENEYNPFLVTSMGATIVIHDQNEEPFVEDMGIEVQTATETAMGLEMTVLKRLSSPYSDCTIDGADVPVTNLYNKTYSLQMCLHSCFQMEMIRRCGCGHYEKPLPVKAEYCNYKTYPGWIFCYYRLHSQFIQEQLVCQKTCRPACHSKEWTMTMSVAQWPSSASEEWTLRLLSWEKGLHGNRTLRKNELANLGIFYKDLNQRNISEIAANNIVTLLSNFGGQLGLWLSCSVVCIIEFVEVFFIDMFMIIVRKCIQTIRKWWQNKQEEIPPAISNTAHGSPVYISDEDPPTFNTALQLPRAHVQDTLPPTYETLRIHSSFSPDISTMESCKH</sequence>
<name>A0A401RMW6_CHIPU</name>
<proteinExistence type="inferred from homology"/>
<evidence type="ECO:0000256" key="2">
    <source>
        <dbReference type="ARBA" id="ARBA00022448"/>
    </source>
</evidence>
<comment type="caution">
    <text evidence="16">The sequence shown here is derived from an EMBL/GenBank/DDBJ whole genome shotgun (WGS) entry which is preliminary data.</text>
</comment>
<dbReference type="OMA" id="KKYPNWM"/>
<keyword evidence="3" id="KW-0894">Sodium channel</keyword>
<keyword evidence="4" id="KW-1003">Cell membrane</keyword>
<dbReference type="PROSITE" id="PS01206">
    <property type="entry name" value="ASC"/>
    <property type="match status" value="1"/>
</dbReference>
<evidence type="ECO:0000256" key="1">
    <source>
        <dbReference type="ARBA" id="ARBA00004424"/>
    </source>
</evidence>
<feature type="transmembrane region" description="Helical" evidence="15">
    <location>
        <begin position="98"/>
        <end position="123"/>
    </location>
</feature>
<keyword evidence="9 15" id="KW-0472">Membrane</keyword>
<dbReference type="NCBIfam" id="TIGR00859">
    <property type="entry name" value="ENaC"/>
    <property type="match status" value="1"/>
</dbReference>
<evidence type="ECO:0000256" key="12">
    <source>
        <dbReference type="ARBA" id="ARBA00023303"/>
    </source>
</evidence>
<evidence type="ECO:0008006" key="18">
    <source>
        <dbReference type="Google" id="ProtNLM"/>
    </source>
</evidence>
<dbReference type="Pfam" id="PF00858">
    <property type="entry name" value="ASC"/>
    <property type="match status" value="1"/>
</dbReference>
<evidence type="ECO:0000256" key="15">
    <source>
        <dbReference type="SAM" id="Phobius"/>
    </source>
</evidence>
<evidence type="ECO:0000256" key="9">
    <source>
        <dbReference type="ARBA" id="ARBA00023136"/>
    </source>
</evidence>
<dbReference type="EMBL" id="BEZZ01003314">
    <property type="protein sequence ID" value="GCC19434.1"/>
    <property type="molecule type" value="Genomic_DNA"/>
</dbReference>
<dbReference type="STRING" id="137246.A0A401RMW6"/>
<keyword evidence="10" id="KW-1015">Disulfide bond</keyword>
<evidence type="ECO:0000256" key="10">
    <source>
        <dbReference type="ARBA" id="ARBA00023157"/>
    </source>
</evidence>
<dbReference type="Gene3D" id="1.10.287.770">
    <property type="entry name" value="YojJ-like"/>
    <property type="match status" value="1"/>
</dbReference>
<dbReference type="InterPro" id="IPR004724">
    <property type="entry name" value="ENaC_chordates"/>
</dbReference>
<evidence type="ECO:0000256" key="13">
    <source>
        <dbReference type="ARBA" id="ARBA00036239"/>
    </source>
</evidence>